<dbReference type="EC" id="2.7.13.3" evidence="2"/>
<dbReference type="GO" id="GO:0005524">
    <property type="term" value="F:ATP binding"/>
    <property type="evidence" value="ECO:0007669"/>
    <property type="project" value="UniProtKB-KW"/>
</dbReference>
<dbReference type="InterPro" id="IPR003661">
    <property type="entry name" value="HisK_dim/P_dom"/>
</dbReference>
<dbReference type="InterPro" id="IPR036890">
    <property type="entry name" value="HATPase_C_sf"/>
</dbReference>
<dbReference type="RefSeq" id="WP_250195208.1">
    <property type="nucleotide sequence ID" value="NZ_CP097635.1"/>
</dbReference>
<evidence type="ECO:0000256" key="1">
    <source>
        <dbReference type="ARBA" id="ARBA00000085"/>
    </source>
</evidence>
<dbReference type="InterPro" id="IPR011006">
    <property type="entry name" value="CheY-like_superfamily"/>
</dbReference>
<dbReference type="PROSITE" id="PS50110">
    <property type="entry name" value="RESPONSE_REGULATORY"/>
    <property type="match status" value="1"/>
</dbReference>
<dbReference type="InterPro" id="IPR001789">
    <property type="entry name" value="Sig_transdc_resp-reg_receiver"/>
</dbReference>
<keyword evidence="13" id="KW-1185">Reference proteome</keyword>
<accession>A0ABY4S1Y2</accession>
<evidence type="ECO:0000256" key="2">
    <source>
        <dbReference type="ARBA" id="ARBA00012438"/>
    </source>
</evidence>
<dbReference type="InterPro" id="IPR004358">
    <property type="entry name" value="Sig_transdc_His_kin-like_C"/>
</dbReference>
<evidence type="ECO:0000256" key="3">
    <source>
        <dbReference type="ARBA" id="ARBA00022553"/>
    </source>
</evidence>
<protein>
    <recommendedName>
        <fullName evidence="2">histidine kinase</fullName>
        <ecNumber evidence="2">2.7.13.3</ecNumber>
    </recommendedName>
</protein>
<dbReference type="PANTHER" id="PTHR43065">
    <property type="entry name" value="SENSOR HISTIDINE KINASE"/>
    <property type="match status" value="1"/>
</dbReference>
<dbReference type="SMART" id="SM00388">
    <property type="entry name" value="HisKA"/>
    <property type="match status" value="1"/>
</dbReference>
<evidence type="ECO:0000256" key="9">
    <source>
        <dbReference type="PROSITE-ProRule" id="PRU00169"/>
    </source>
</evidence>
<evidence type="ECO:0000256" key="8">
    <source>
        <dbReference type="ARBA" id="ARBA00023012"/>
    </source>
</evidence>
<feature type="domain" description="Histidine kinase" evidence="10">
    <location>
        <begin position="374"/>
        <end position="591"/>
    </location>
</feature>
<dbReference type="Proteomes" id="UP001056201">
    <property type="component" value="Chromosome 1"/>
</dbReference>
<dbReference type="SUPFAM" id="SSF47384">
    <property type="entry name" value="Homodimeric domain of signal transducing histidine kinase"/>
    <property type="match status" value="1"/>
</dbReference>
<evidence type="ECO:0000256" key="4">
    <source>
        <dbReference type="ARBA" id="ARBA00022679"/>
    </source>
</evidence>
<dbReference type="SMART" id="SM00448">
    <property type="entry name" value="REC"/>
    <property type="match status" value="1"/>
</dbReference>
<evidence type="ECO:0000256" key="6">
    <source>
        <dbReference type="ARBA" id="ARBA00022777"/>
    </source>
</evidence>
<proteinExistence type="predicted"/>
<keyword evidence="6" id="KW-0418">Kinase</keyword>
<dbReference type="Gene3D" id="3.40.50.2300">
    <property type="match status" value="1"/>
</dbReference>
<dbReference type="InterPro" id="IPR003594">
    <property type="entry name" value="HATPase_dom"/>
</dbReference>
<reference evidence="12" key="1">
    <citation type="submission" date="2022-05" db="EMBL/GenBank/DDBJ databases">
        <title>An RpoN-dependent PEP-CTERM gene is involved in floc formation of an Aquincola tertiaricarbonis strain.</title>
        <authorList>
            <person name="Qiu D."/>
            <person name="Xia M."/>
        </authorList>
    </citation>
    <scope>NUCLEOTIDE SEQUENCE</scope>
    <source>
        <strain evidence="12">RN12</strain>
    </source>
</reference>
<evidence type="ECO:0000256" key="5">
    <source>
        <dbReference type="ARBA" id="ARBA00022741"/>
    </source>
</evidence>
<evidence type="ECO:0000256" key="7">
    <source>
        <dbReference type="ARBA" id="ARBA00022840"/>
    </source>
</evidence>
<evidence type="ECO:0000259" key="11">
    <source>
        <dbReference type="PROSITE" id="PS50110"/>
    </source>
</evidence>
<dbReference type="InterPro" id="IPR005467">
    <property type="entry name" value="His_kinase_dom"/>
</dbReference>
<sequence length="733" mass="77412">MSIRTRLLLIVLSVWLPAAAAFGLLARSTYLRGADAARQQVQQLAERLNAAVERELERREVMARTLSVSQALADGRYAAFHAEATAAVQQTDSWALVNTLNRQLLNTRVPFSAEGVPRINQRPLLQTGAEVRFVLRGPMSQQPVVGVFVADTVSPPRHNVGVAFNAVVLQQLVEALPYPEGSVASVMDQQQRVAARNREPGRWVGVQATGELGRRAAAREHGFAQTVTLDGVASLSYLSPPNRHGWTTVIALPMRTLTQAANRLTLQALSASAVLLLVGLGLALLAARRISRPMFQLRDAALQLGADQVPPALATGVSEADAVAAALRRAGQHAQQAQQELQARVAAAVEEARQAQAKLLESQKHEAIGRLTGGLAHDFNNLLQTITTAVQLALRVVPEGPHRRALQAAVGASAKAAGLVRQMLAFGRAATLAPRPVAVNDWLLQSEELIKKTLQGRVGLSAHIAPGLPAVMVDPTQLDLALLNLIFNARDAMPDGGTVTIAGREAQADELAGLPPGRYVRLSVADTGHGMDAATMAQAVEPYFTTKPVGAGSGLGLAQVQAFARHSGGLLRLRSEAGQGTEVTLLLPVADAAAPAPLQAGSVPALPGDAARRPLRVLMVEDDALAASVVVPALQAAGHQVQLCENADQAQAVLQGEASFDLLFTDVVMPGRLNGIDLAQWVRQHRPQLPTVLATGFTQQAPDADLVVLHKPYAIDQLLATLASAAAAATAPR</sequence>
<dbReference type="Gene3D" id="3.30.565.10">
    <property type="entry name" value="Histidine kinase-like ATPase, C-terminal domain"/>
    <property type="match status" value="1"/>
</dbReference>
<evidence type="ECO:0000313" key="12">
    <source>
        <dbReference type="EMBL" id="URI06943.1"/>
    </source>
</evidence>
<dbReference type="Gene3D" id="1.10.287.130">
    <property type="match status" value="1"/>
</dbReference>
<keyword evidence="5" id="KW-0547">Nucleotide-binding</keyword>
<keyword evidence="7 12" id="KW-0067">ATP-binding</keyword>
<dbReference type="Pfam" id="PF00072">
    <property type="entry name" value="Response_reg"/>
    <property type="match status" value="1"/>
</dbReference>
<gene>
    <name evidence="12" type="ORF">MW290_13710</name>
</gene>
<keyword evidence="8" id="KW-0902">Two-component regulatory system</keyword>
<dbReference type="PRINTS" id="PR00344">
    <property type="entry name" value="BCTRLSENSOR"/>
</dbReference>
<dbReference type="PANTHER" id="PTHR43065:SF46">
    <property type="entry name" value="C4-DICARBOXYLATE TRANSPORT SENSOR PROTEIN DCTB"/>
    <property type="match status" value="1"/>
</dbReference>
<dbReference type="CDD" id="cd18774">
    <property type="entry name" value="PDC2_HK_sensor"/>
    <property type="match status" value="1"/>
</dbReference>
<organism evidence="12 13">
    <name type="scientific">Aquincola tertiaricarbonis</name>
    <dbReference type="NCBI Taxonomy" id="391953"/>
    <lineage>
        <taxon>Bacteria</taxon>
        <taxon>Pseudomonadati</taxon>
        <taxon>Pseudomonadota</taxon>
        <taxon>Betaproteobacteria</taxon>
        <taxon>Burkholderiales</taxon>
        <taxon>Sphaerotilaceae</taxon>
        <taxon>Aquincola</taxon>
    </lineage>
</organism>
<dbReference type="EMBL" id="CP097635">
    <property type="protein sequence ID" value="URI06943.1"/>
    <property type="molecule type" value="Genomic_DNA"/>
</dbReference>
<dbReference type="SMART" id="SM00387">
    <property type="entry name" value="HATPase_c"/>
    <property type="match status" value="1"/>
</dbReference>
<comment type="catalytic activity">
    <reaction evidence="1">
        <text>ATP + protein L-histidine = ADP + protein N-phospho-L-histidine.</text>
        <dbReference type="EC" id="2.7.13.3"/>
    </reaction>
</comment>
<name>A0ABY4S1Y2_AQUTE</name>
<keyword evidence="3 9" id="KW-0597">Phosphoprotein</keyword>
<evidence type="ECO:0000313" key="13">
    <source>
        <dbReference type="Proteomes" id="UP001056201"/>
    </source>
</evidence>
<dbReference type="PROSITE" id="PS50109">
    <property type="entry name" value="HIS_KIN"/>
    <property type="match status" value="1"/>
</dbReference>
<feature type="modified residue" description="4-aspartylphosphate" evidence="9">
    <location>
        <position position="666"/>
    </location>
</feature>
<dbReference type="SUPFAM" id="SSF55874">
    <property type="entry name" value="ATPase domain of HSP90 chaperone/DNA topoisomerase II/histidine kinase"/>
    <property type="match status" value="1"/>
</dbReference>
<dbReference type="Pfam" id="PF02518">
    <property type="entry name" value="HATPase_c"/>
    <property type="match status" value="1"/>
</dbReference>
<keyword evidence="4" id="KW-0808">Transferase</keyword>
<feature type="domain" description="Response regulatory" evidence="11">
    <location>
        <begin position="616"/>
        <end position="726"/>
    </location>
</feature>
<dbReference type="InterPro" id="IPR036097">
    <property type="entry name" value="HisK_dim/P_sf"/>
</dbReference>
<evidence type="ECO:0000259" key="10">
    <source>
        <dbReference type="PROSITE" id="PS50109"/>
    </source>
</evidence>
<dbReference type="SUPFAM" id="SSF52172">
    <property type="entry name" value="CheY-like"/>
    <property type="match status" value="1"/>
</dbReference>